<evidence type="ECO:0000313" key="2">
    <source>
        <dbReference type="Proteomes" id="UP000078302"/>
    </source>
</evidence>
<organism evidence="1 2">
    <name type="scientific">Acidithiobacillus ferrooxidans</name>
    <name type="common">Thiobacillus ferrooxidans</name>
    <dbReference type="NCBI Taxonomy" id="920"/>
    <lineage>
        <taxon>Bacteria</taxon>
        <taxon>Pseudomonadati</taxon>
        <taxon>Pseudomonadota</taxon>
        <taxon>Acidithiobacillia</taxon>
        <taxon>Acidithiobacillales</taxon>
        <taxon>Acidithiobacillaceae</taxon>
        <taxon>Acidithiobacillus</taxon>
    </lineage>
</organism>
<reference evidence="1 2" key="1">
    <citation type="submission" date="2016-04" db="EMBL/GenBank/DDBJ databases">
        <title>Acidithiobacillus ferrooxidans genome sequencing and assembly.</title>
        <authorList>
            <person name="Zhou Z."/>
        </authorList>
    </citation>
    <scope>NUCLEOTIDE SEQUENCE [LARGE SCALE GENOMIC DNA]</scope>
    <source>
        <strain evidence="1 2">BY0502</strain>
    </source>
</reference>
<dbReference type="RefSeq" id="WP_064217882.1">
    <property type="nucleotide sequence ID" value="NZ_LVXZ01000012.1"/>
</dbReference>
<comment type="caution">
    <text evidence="1">The sequence shown here is derived from an EMBL/GenBank/DDBJ whole genome shotgun (WGS) entry which is preliminary data.</text>
</comment>
<gene>
    <name evidence="1" type="ORF">A4H96_01155</name>
</gene>
<accession>A0A179BQG6</accession>
<dbReference type="AlphaFoldDB" id="A0A179BQG6"/>
<dbReference type="EMBL" id="LVXZ01000012">
    <property type="protein sequence ID" value="OAP93381.1"/>
    <property type="molecule type" value="Genomic_DNA"/>
</dbReference>
<keyword evidence="2" id="KW-1185">Reference proteome</keyword>
<proteinExistence type="predicted"/>
<name>A0A179BQG6_ACIFR</name>
<dbReference type="Proteomes" id="UP000078302">
    <property type="component" value="Unassembled WGS sequence"/>
</dbReference>
<protein>
    <submittedName>
        <fullName evidence="1">Uncharacterized protein</fullName>
    </submittedName>
</protein>
<sequence length="227" mass="25661">MQIIKVQGNNLITHFRIRIEDAATWTNAQDMIGGYNPAVFDRHAEMRQVEGRKHGEYTLATKYWPDNPEHAAALMALTALDFNAGSFAAMALAQQCTQIYTRRITNDCTASAQAYGFGTGEDSFLPYGNNLSTFYMPWEDDDAFNASNCYTPDDEVEPVSLIDFMYRGIQNAYQREFAIMTEKAVHLILQVDHLKDKEAEENWRNQALSYQQWANGADFVKTLGGTA</sequence>
<evidence type="ECO:0000313" key="1">
    <source>
        <dbReference type="EMBL" id="OAP93381.1"/>
    </source>
</evidence>